<dbReference type="CDD" id="cd00091">
    <property type="entry name" value="NUC"/>
    <property type="match status" value="1"/>
</dbReference>
<comment type="catalytic activity">
    <reaction evidence="1">
        <text>Hydrolytically removes 5'-nucleotides successively from the 3'-hydroxy termini of 3'-hydroxy-terminated oligonucleotides.</text>
        <dbReference type="EC" id="3.1.4.1"/>
    </reaction>
</comment>
<dbReference type="GO" id="GO:0047429">
    <property type="term" value="F:nucleoside triphosphate diphosphatase activity"/>
    <property type="evidence" value="ECO:0007669"/>
    <property type="project" value="UniProtKB-EC"/>
</dbReference>
<keyword evidence="6" id="KW-0479">Metal-binding</keyword>
<proteinExistence type="predicted"/>
<evidence type="ECO:0000256" key="7">
    <source>
        <dbReference type="ARBA" id="ARBA00022801"/>
    </source>
</evidence>
<keyword evidence="7" id="KW-0378">Hydrolase</keyword>
<dbReference type="EC" id="3.1.4.1" evidence="4"/>
<evidence type="ECO:0000256" key="14">
    <source>
        <dbReference type="ARBA" id="ARBA00044879"/>
    </source>
</evidence>
<dbReference type="CDD" id="cd16018">
    <property type="entry name" value="Enpp"/>
    <property type="match status" value="1"/>
</dbReference>
<evidence type="ECO:0000256" key="12">
    <source>
        <dbReference type="ARBA" id="ARBA00041247"/>
    </source>
</evidence>
<feature type="domain" description="SMB" evidence="30">
    <location>
        <begin position="121"/>
        <end position="165"/>
    </location>
</feature>
<evidence type="ECO:0000256" key="5">
    <source>
        <dbReference type="ARBA" id="ARBA00022525"/>
    </source>
</evidence>
<evidence type="ECO:0000313" key="32">
    <source>
        <dbReference type="Proteomes" id="UP000700334"/>
    </source>
</evidence>
<dbReference type="PROSITE" id="PS50958">
    <property type="entry name" value="SMB_2"/>
    <property type="match status" value="2"/>
</dbReference>
<evidence type="ECO:0000256" key="1">
    <source>
        <dbReference type="ARBA" id="ARBA00000983"/>
    </source>
</evidence>
<dbReference type="InterPro" id="IPR001212">
    <property type="entry name" value="Somatomedin_B_dom"/>
</dbReference>
<sequence>TPVTRELDENATKWIIEPKLLQDFVGYRLPPSGCSGSCFLLYFEIGKEKLEVRVLLVVLVIVTLGLGLGLGLRKPQEQGSCRKKCFDSSYRGMENCRCDMECKGRGDCCWDFEDTCVESTQIWTCNKFRCGETRLQSSLCSCSDDCLQRKDCCTDYKSVCQGETPWVKEECATIPKPQCPEGFNLPPVILFSMDGFRAEYLQTWSTLMPNINKLKTCGIHSKYLRAAYPTKTFPNHYTVVTGLYPESHGIIDNNMYDVKLNKNFSLSSLTKNDPVWWHGQPIWLTAMYQGLTAGTFFWPGSDVAVNGSFPSKYVVYNKSITYEERISTLLKWLDLPKSERPDFYTIYVEQPDSAGHNDGPVSAAVIQALESVDKTFGMLMEGLKQRNLHNCVNIILLADHGMEQTYCDKVEYMADYFPQINFYMYEGPAPRIRSRNIPADFYTCKYDDCRKPDQHFKPYLTPELPKRLHYANNIRIDKVHLLVDRQWLAARYKGNTFCGGGNHGYDNEFKSMEAIFVAHGPSFKEKTEVEPFDNIEVYNLISQCLIVDLFFKTDLLHIQPAPNNGTHGSLNHLLKEPFYEPTHPEEVSKFSHCDFTTSLPKDDLGCKCPALQNDTVLSSVNERLNLKPQEISATEKLNLPFGRPRVMQENKEHCLLYHKEYISGFEKSIRMPLWSSYTVPKSLGDTSALLNVSDCLRADVRVAPSESQNCSFYLPDMSITHGFLYPLANMNTPDNQYDALITSNFVPMYKEFKKIWDYLHRALLVKHAMERNGVNVISGPIFDYNYDGHFDTPDKINEYPLNTSVPIPTHYFVVLTSCKNNTHTPDTCPGSLDVLPFIIPHRPTNVESCPEGKSEAVWIEERLEAHVARVRDVELLTGLDFYQEKAQPVSEILQLKTYLPTFETII</sequence>
<dbReference type="InterPro" id="IPR002591">
    <property type="entry name" value="Phosphodiest/P_Trfase"/>
</dbReference>
<evidence type="ECO:0000256" key="20">
    <source>
        <dbReference type="ARBA" id="ARBA00045013"/>
    </source>
</evidence>
<protein>
    <recommendedName>
        <fullName evidence="11">Ectonucleotide pyrophosphatase/phosphodiesterase family member 3</fullName>
        <ecNumber evidence="4">3.1.4.1</ecNumber>
        <ecNumber evidence="10">3.6.1.9</ecNumber>
    </recommendedName>
    <alternativeName>
        <fullName evidence="20">Alkaline phosphodiesterase I</fullName>
    </alternativeName>
    <alternativeName>
        <fullName evidence="19">Dinucleoside polyphosphatase</fullName>
    </alternativeName>
    <alternativeName>
        <fullName evidence="17">Nucleotide diphosphatase</fullName>
    </alternativeName>
    <alternativeName>
        <fullName evidence="18">Nucleotide pyrophosphatase</fullName>
    </alternativeName>
    <alternativeName>
        <fullName evidence="13">Phosphodiesterase I beta</fullName>
    </alternativeName>
    <alternativeName>
        <fullName evidence="12">Phosphodiesterase I/nucleotide pyrophosphatase 3</fullName>
    </alternativeName>
</protein>
<dbReference type="PROSITE" id="PS00524">
    <property type="entry name" value="SMB_1"/>
    <property type="match status" value="1"/>
</dbReference>
<keyword evidence="29" id="KW-1133">Transmembrane helix</keyword>
<comment type="catalytic activity">
    <reaction evidence="23">
        <text>P(1),P(4)-bis(5'-guanosyl) tetraphosphate + H2O = GMP + GTP + 2 H(+)</text>
        <dbReference type="Rhea" id="RHEA:22484"/>
        <dbReference type="ChEBI" id="CHEBI:15377"/>
        <dbReference type="ChEBI" id="CHEBI:15378"/>
        <dbReference type="ChEBI" id="CHEBI:37565"/>
        <dbReference type="ChEBI" id="CHEBI:57553"/>
        <dbReference type="ChEBI" id="CHEBI:58115"/>
    </reaction>
</comment>
<evidence type="ECO:0000256" key="23">
    <source>
        <dbReference type="ARBA" id="ARBA00047507"/>
    </source>
</evidence>
<keyword evidence="32" id="KW-1185">Reference proteome</keyword>
<keyword evidence="5" id="KW-0964">Secreted</keyword>
<dbReference type="PANTHER" id="PTHR10151:SF107">
    <property type="entry name" value="ECTONUCLEOTIDE PYROPHOSPHATASE_PHOSPHODIESTERASE FAMILY MEMBER 3"/>
    <property type="match status" value="1"/>
</dbReference>
<evidence type="ECO:0000256" key="9">
    <source>
        <dbReference type="ARBA" id="ARBA00023180"/>
    </source>
</evidence>
<dbReference type="Gene3D" id="4.10.410.20">
    <property type="match status" value="2"/>
</dbReference>
<dbReference type="InterPro" id="IPR020821">
    <property type="entry name" value="ENPP1-3/EXOG-like_nuc-like"/>
</dbReference>
<evidence type="ECO:0000256" key="21">
    <source>
        <dbReference type="ARBA" id="ARBA00045363"/>
    </source>
</evidence>
<dbReference type="Gene3D" id="3.40.570.10">
    <property type="entry name" value="Extracellular Endonuclease, subunit A"/>
    <property type="match status" value="1"/>
</dbReference>
<dbReference type="InterPro" id="IPR044929">
    <property type="entry name" value="DNA/RNA_non-sp_Endonuclease_sf"/>
</dbReference>
<evidence type="ECO:0000256" key="6">
    <source>
        <dbReference type="ARBA" id="ARBA00022723"/>
    </source>
</evidence>
<comment type="subunit">
    <text evidence="3">Monomer and homodimer.</text>
</comment>
<evidence type="ECO:0000256" key="24">
    <source>
        <dbReference type="ARBA" id="ARBA00048023"/>
    </source>
</evidence>
<dbReference type="Gene3D" id="3.40.720.10">
    <property type="entry name" value="Alkaline Phosphatase, subunit A"/>
    <property type="match status" value="1"/>
</dbReference>
<evidence type="ECO:0000256" key="26">
    <source>
        <dbReference type="ARBA" id="ARBA00048730"/>
    </source>
</evidence>
<dbReference type="SMART" id="SM00892">
    <property type="entry name" value="Endonuclease_NS"/>
    <property type="match status" value="1"/>
</dbReference>
<comment type="catalytic activity">
    <reaction evidence="26">
        <text>UDP-N-acetyl-alpha-D-glucosamine + H2O = N-acetyl-alpha-D-glucosamine 1-phosphate + UMP + 2 H(+)</text>
        <dbReference type="Rhea" id="RHEA:29547"/>
        <dbReference type="ChEBI" id="CHEBI:15377"/>
        <dbReference type="ChEBI" id="CHEBI:15378"/>
        <dbReference type="ChEBI" id="CHEBI:57705"/>
        <dbReference type="ChEBI" id="CHEBI:57776"/>
        <dbReference type="ChEBI" id="CHEBI:57865"/>
    </reaction>
    <physiologicalReaction direction="left-to-right" evidence="26">
        <dbReference type="Rhea" id="RHEA:29548"/>
    </physiologicalReaction>
</comment>
<evidence type="ECO:0000256" key="22">
    <source>
        <dbReference type="ARBA" id="ARBA00047299"/>
    </source>
</evidence>
<evidence type="ECO:0000256" key="19">
    <source>
        <dbReference type="ARBA" id="ARBA00045012"/>
    </source>
</evidence>
<dbReference type="AlphaFoldDB" id="A0A8J6A3E2"/>
<evidence type="ECO:0000313" key="31">
    <source>
        <dbReference type="EMBL" id="KAG8510840.1"/>
    </source>
</evidence>
<dbReference type="Proteomes" id="UP000700334">
    <property type="component" value="Unassembled WGS sequence"/>
</dbReference>
<evidence type="ECO:0000256" key="25">
    <source>
        <dbReference type="ARBA" id="ARBA00048215"/>
    </source>
</evidence>
<dbReference type="FunFam" id="4.10.410.20:FF:000001">
    <property type="entry name" value="Ectonucleotide pyrophosphatase/phosphodiesterase family member 2"/>
    <property type="match status" value="1"/>
</dbReference>
<dbReference type="FunFam" id="3.40.570.10:FF:000005">
    <property type="entry name" value="ectonucleotide pyrophosphatase/phosphodiesterase family member 3"/>
    <property type="match status" value="1"/>
</dbReference>
<comment type="catalytic activity">
    <reaction evidence="28">
        <text>P(1),P(5)-bis(5'-adenosyl) pentaphosphate + H2O = adenosine 5'-tetraphosphate + AMP + 2 H(+)</text>
        <dbReference type="Rhea" id="RHEA:32051"/>
        <dbReference type="ChEBI" id="CHEBI:15377"/>
        <dbReference type="ChEBI" id="CHEBI:15378"/>
        <dbReference type="ChEBI" id="CHEBI:58450"/>
        <dbReference type="ChEBI" id="CHEBI:62041"/>
        <dbReference type="ChEBI" id="CHEBI:456215"/>
    </reaction>
    <physiologicalReaction direction="left-to-right" evidence="28">
        <dbReference type="Rhea" id="RHEA:32052"/>
    </physiologicalReaction>
</comment>
<comment type="catalytic activity">
    <reaction evidence="16">
        <text>CTP + H2O = CMP + diphosphate + H(+)</text>
        <dbReference type="Rhea" id="RHEA:27762"/>
        <dbReference type="ChEBI" id="CHEBI:15377"/>
        <dbReference type="ChEBI" id="CHEBI:15378"/>
        <dbReference type="ChEBI" id="CHEBI:33019"/>
        <dbReference type="ChEBI" id="CHEBI:37563"/>
        <dbReference type="ChEBI" id="CHEBI:60377"/>
        <dbReference type="EC" id="3.6.1.9"/>
    </reaction>
    <physiologicalReaction direction="left-to-right" evidence="16">
        <dbReference type="Rhea" id="RHEA:27763"/>
    </physiologicalReaction>
</comment>
<dbReference type="InterPro" id="IPR017850">
    <property type="entry name" value="Alkaline_phosphatase_core_sf"/>
</dbReference>
<accession>A0A8J6A3E2</accession>
<comment type="subcellular location">
    <subcellularLocation>
        <location evidence="2">Secreted</location>
    </subcellularLocation>
</comment>
<feature type="non-terminal residue" evidence="31">
    <location>
        <position position="906"/>
    </location>
</feature>
<evidence type="ECO:0000256" key="28">
    <source>
        <dbReference type="ARBA" id="ARBA00049487"/>
    </source>
</evidence>
<evidence type="ECO:0000256" key="18">
    <source>
        <dbReference type="ARBA" id="ARBA00045010"/>
    </source>
</evidence>
<comment type="catalytic activity">
    <reaction evidence="25">
        <text>GTP + H2O = GMP + diphosphate + H(+)</text>
        <dbReference type="Rhea" id="RHEA:29391"/>
        <dbReference type="ChEBI" id="CHEBI:15377"/>
        <dbReference type="ChEBI" id="CHEBI:15378"/>
        <dbReference type="ChEBI" id="CHEBI:33019"/>
        <dbReference type="ChEBI" id="CHEBI:37565"/>
        <dbReference type="ChEBI" id="CHEBI:58115"/>
        <dbReference type="EC" id="3.6.1.9"/>
    </reaction>
    <physiologicalReaction direction="left-to-right" evidence="25">
        <dbReference type="Rhea" id="RHEA:29392"/>
    </physiologicalReaction>
</comment>
<evidence type="ECO:0000256" key="10">
    <source>
        <dbReference type="ARBA" id="ARBA00038862"/>
    </source>
</evidence>
<organism evidence="31 32">
    <name type="scientific">Galemys pyrenaicus</name>
    <name type="common">Iberian desman</name>
    <name type="synonym">Pyrenean desman</name>
    <dbReference type="NCBI Taxonomy" id="202257"/>
    <lineage>
        <taxon>Eukaryota</taxon>
        <taxon>Metazoa</taxon>
        <taxon>Chordata</taxon>
        <taxon>Craniata</taxon>
        <taxon>Vertebrata</taxon>
        <taxon>Euteleostomi</taxon>
        <taxon>Mammalia</taxon>
        <taxon>Eutheria</taxon>
        <taxon>Laurasiatheria</taxon>
        <taxon>Eulipotyphla</taxon>
        <taxon>Talpidae</taxon>
        <taxon>Galemys</taxon>
    </lineage>
</organism>
<dbReference type="EMBL" id="JAGFMF010011861">
    <property type="protein sequence ID" value="KAG8510840.1"/>
    <property type="molecule type" value="Genomic_DNA"/>
</dbReference>
<evidence type="ECO:0000256" key="3">
    <source>
        <dbReference type="ARBA" id="ARBA00011407"/>
    </source>
</evidence>
<keyword evidence="9" id="KW-0325">Glycoprotein</keyword>
<dbReference type="SUPFAM" id="SSF54060">
    <property type="entry name" value="His-Me finger endonucleases"/>
    <property type="match status" value="1"/>
</dbReference>
<keyword evidence="8" id="KW-1015">Disulfide bond</keyword>
<dbReference type="SMART" id="SM00477">
    <property type="entry name" value="NUC"/>
    <property type="match status" value="1"/>
</dbReference>
<dbReference type="InterPro" id="IPR001604">
    <property type="entry name" value="Endo_G_ENPP1-like_dom"/>
</dbReference>
<reference evidence="31" key="1">
    <citation type="journal article" date="2021" name="Evol. Appl.">
        <title>The genome of the Pyrenean desman and the effects of bottlenecks and inbreeding on the genomic landscape of an endangered species.</title>
        <authorList>
            <person name="Escoda L."/>
            <person name="Castresana J."/>
        </authorList>
    </citation>
    <scope>NUCLEOTIDE SEQUENCE</scope>
    <source>
        <strain evidence="31">IBE-C5619</strain>
    </source>
</reference>
<feature type="domain" description="SMB" evidence="30">
    <location>
        <begin position="77"/>
        <end position="120"/>
    </location>
</feature>
<comment type="function">
    <text evidence="21">Hydrolase that metabolizes extracellular nucleotides, including ATP, GTP, UTP and CTP. Limits mast cells and basophils response during inflammation and during the chronic phases of allergic responses by eliminating extracellular ATP, a signaling molecule activating these cells in an autocrine manner. Metabolizes extracellular ATP in the lumen of the small intestine, and thereby prevents ATP-induced apoptosis of intestinal plasmacytoid dendritic cells. Has a broad specificity and can also hydrolyze UDP-GlcNAc into UMP and GlcNAc-1-phosphate and potentially several other intracellular nucleotide sugars, including UDP-GalNAc, CMP-NeuAc, GDP-Fuc, and UDP-GlcA. Thereby, could modulate glycan biosynthesis and protein glycosylation. Can hydrolyze extracellular dinucleoside polyphosphates, including the vasoactive adenosine polyphosphates as well. In addition, displays an alkaline phosphodiesterase activity in vitro.</text>
</comment>
<dbReference type="SUPFAM" id="SSF53649">
    <property type="entry name" value="Alkaline phosphatase-like"/>
    <property type="match status" value="1"/>
</dbReference>
<evidence type="ECO:0000256" key="4">
    <source>
        <dbReference type="ARBA" id="ARBA00012029"/>
    </source>
</evidence>
<gene>
    <name evidence="31" type="ORF">J0S82_010525</name>
</gene>
<comment type="catalytic activity">
    <reaction evidence="24">
        <text>P(1),P(3)-bis(5'-adenosyl) triphosphate + H2O = AMP + ADP + 2 H(+)</text>
        <dbReference type="Rhea" id="RHEA:13893"/>
        <dbReference type="ChEBI" id="CHEBI:15377"/>
        <dbReference type="ChEBI" id="CHEBI:15378"/>
        <dbReference type="ChEBI" id="CHEBI:58529"/>
        <dbReference type="ChEBI" id="CHEBI:456215"/>
        <dbReference type="ChEBI" id="CHEBI:456216"/>
    </reaction>
    <physiologicalReaction direction="left-to-right" evidence="24">
        <dbReference type="Rhea" id="RHEA:13894"/>
    </physiologicalReaction>
</comment>
<keyword evidence="29" id="KW-0472">Membrane</keyword>
<evidence type="ECO:0000256" key="15">
    <source>
        <dbReference type="ARBA" id="ARBA00044894"/>
    </source>
</evidence>
<dbReference type="InterPro" id="IPR044925">
    <property type="entry name" value="His-Me_finger_sf"/>
</dbReference>
<evidence type="ECO:0000256" key="11">
    <source>
        <dbReference type="ARBA" id="ARBA00041154"/>
    </source>
</evidence>
<dbReference type="SMART" id="SM00201">
    <property type="entry name" value="SO"/>
    <property type="match status" value="2"/>
</dbReference>
<dbReference type="GO" id="GO:0003676">
    <property type="term" value="F:nucleic acid binding"/>
    <property type="evidence" value="ECO:0007669"/>
    <property type="project" value="InterPro"/>
</dbReference>
<evidence type="ECO:0000256" key="13">
    <source>
        <dbReference type="ARBA" id="ARBA00041699"/>
    </source>
</evidence>
<dbReference type="Pfam" id="PF01663">
    <property type="entry name" value="Phosphodiest"/>
    <property type="match status" value="1"/>
</dbReference>
<evidence type="ECO:0000256" key="8">
    <source>
        <dbReference type="ARBA" id="ARBA00023157"/>
    </source>
</evidence>
<evidence type="ECO:0000256" key="16">
    <source>
        <dbReference type="ARBA" id="ARBA00044922"/>
    </source>
</evidence>
<dbReference type="Pfam" id="PF01033">
    <property type="entry name" value="Somatomedin_B"/>
    <property type="match status" value="2"/>
</dbReference>
<dbReference type="OrthoDB" id="415411at2759"/>
<keyword evidence="29" id="KW-0812">Transmembrane</keyword>
<dbReference type="EC" id="3.6.1.9" evidence="10"/>
<dbReference type="PANTHER" id="PTHR10151">
    <property type="entry name" value="ECTONUCLEOTIDE PYROPHOSPHATASE/PHOSPHODIESTERASE"/>
    <property type="match status" value="1"/>
</dbReference>
<dbReference type="GO" id="GO:0005576">
    <property type="term" value="C:extracellular region"/>
    <property type="evidence" value="ECO:0007669"/>
    <property type="project" value="UniProtKB-SubCell"/>
</dbReference>
<dbReference type="GO" id="GO:0004528">
    <property type="term" value="F:phosphodiesterase I activity"/>
    <property type="evidence" value="ECO:0007669"/>
    <property type="project" value="UniProtKB-EC"/>
</dbReference>
<comment type="catalytic activity">
    <reaction evidence="22">
        <text>UTP + H2O = UMP + diphosphate + H(+)</text>
        <dbReference type="Rhea" id="RHEA:29395"/>
        <dbReference type="ChEBI" id="CHEBI:15377"/>
        <dbReference type="ChEBI" id="CHEBI:15378"/>
        <dbReference type="ChEBI" id="CHEBI:33019"/>
        <dbReference type="ChEBI" id="CHEBI:46398"/>
        <dbReference type="ChEBI" id="CHEBI:57865"/>
        <dbReference type="EC" id="3.6.1.9"/>
    </reaction>
    <physiologicalReaction direction="left-to-right" evidence="22">
        <dbReference type="Rhea" id="RHEA:29396"/>
    </physiologicalReaction>
</comment>
<comment type="catalytic activity">
    <reaction evidence="14">
        <text>a ribonucleoside 5'-triphosphate + H2O = a ribonucleoside 5'-phosphate + diphosphate + H(+)</text>
        <dbReference type="Rhea" id="RHEA:23996"/>
        <dbReference type="ChEBI" id="CHEBI:15377"/>
        <dbReference type="ChEBI" id="CHEBI:15378"/>
        <dbReference type="ChEBI" id="CHEBI:33019"/>
        <dbReference type="ChEBI" id="CHEBI:58043"/>
        <dbReference type="ChEBI" id="CHEBI:61557"/>
        <dbReference type="EC" id="3.6.1.9"/>
    </reaction>
    <physiologicalReaction direction="left-to-right" evidence="14">
        <dbReference type="Rhea" id="RHEA:23997"/>
    </physiologicalReaction>
</comment>
<feature type="transmembrane region" description="Helical" evidence="29">
    <location>
        <begin position="54"/>
        <end position="72"/>
    </location>
</feature>
<dbReference type="InterPro" id="IPR036024">
    <property type="entry name" value="Somatomedin_B-like_dom_sf"/>
</dbReference>
<dbReference type="SUPFAM" id="SSF90188">
    <property type="entry name" value="Somatomedin B domain"/>
    <property type="match status" value="2"/>
</dbReference>
<comment type="catalytic activity">
    <reaction evidence="27">
        <text>P(1),P(4)-bis(5'-adenosyl) tetraphosphate + H2O = AMP + ATP + 2 H(+)</text>
        <dbReference type="Rhea" id="RHEA:32039"/>
        <dbReference type="ChEBI" id="CHEBI:15377"/>
        <dbReference type="ChEBI" id="CHEBI:15378"/>
        <dbReference type="ChEBI" id="CHEBI:30616"/>
        <dbReference type="ChEBI" id="CHEBI:58141"/>
        <dbReference type="ChEBI" id="CHEBI:456215"/>
    </reaction>
    <physiologicalReaction direction="left-to-right" evidence="27">
        <dbReference type="Rhea" id="RHEA:32040"/>
    </physiologicalReaction>
</comment>
<comment type="caution">
    <text evidence="31">The sequence shown here is derived from an EMBL/GenBank/DDBJ whole genome shotgun (WGS) entry which is preliminary data.</text>
</comment>
<dbReference type="GO" id="GO:0046872">
    <property type="term" value="F:metal ion binding"/>
    <property type="evidence" value="ECO:0007669"/>
    <property type="project" value="UniProtKB-KW"/>
</dbReference>
<dbReference type="Pfam" id="PF01223">
    <property type="entry name" value="Endonuclease_NS"/>
    <property type="match status" value="1"/>
</dbReference>
<evidence type="ECO:0000256" key="29">
    <source>
        <dbReference type="SAM" id="Phobius"/>
    </source>
</evidence>
<evidence type="ECO:0000256" key="2">
    <source>
        <dbReference type="ARBA" id="ARBA00004613"/>
    </source>
</evidence>
<name>A0A8J6A3E2_GALPY</name>
<evidence type="ECO:0000256" key="27">
    <source>
        <dbReference type="ARBA" id="ARBA00049048"/>
    </source>
</evidence>
<comment type="catalytic activity">
    <reaction evidence="15">
        <text>ATP + H2O = AMP + diphosphate + H(+)</text>
        <dbReference type="Rhea" id="RHEA:14245"/>
        <dbReference type="ChEBI" id="CHEBI:15377"/>
        <dbReference type="ChEBI" id="CHEBI:15378"/>
        <dbReference type="ChEBI" id="CHEBI:30616"/>
        <dbReference type="ChEBI" id="CHEBI:33019"/>
        <dbReference type="ChEBI" id="CHEBI:456215"/>
        <dbReference type="EC" id="3.6.1.9"/>
    </reaction>
    <physiologicalReaction direction="left-to-right" evidence="15">
        <dbReference type="Rhea" id="RHEA:14246"/>
    </physiologicalReaction>
</comment>
<dbReference type="GO" id="GO:0009143">
    <property type="term" value="P:nucleoside triphosphate catabolic process"/>
    <property type="evidence" value="ECO:0007669"/>
    <property type="project" value="TreeGrafter"/>
</dbReference>
<dbReference type="FunFam" id="4.10.410.20:FF:000004">
    <property type="entry name" value="ectonucleotide pyrophosphatase/phosphodiesterase family member 3"/>
    <property type="match status" value="1"/>
</dbReference>
<evidence type="ECO:0000256" key="17">
    <source>
        <dbReference type="ARBA" id="ARBA00045000"/>
    </source>
</evidence>
<evidence type="ECO:0000259" key="30">
    <source>
        <dbReference type="PROSITE" id="PS50958"/>
    </source>
</evidence>